<keyword evidence="5" id="KW-1185">Reference proteome</keyword>
<keyword evidence="1" id="KW-0343">GTPase activation</keyword>
<dbReference type="PANTHER" id="PTHR23176">
    <property type="entry name" value="RHO/RAC/CDC GTPASE-ACTIVATING PROTEIN"/>
    <property type="match status" value="1"/>
</dbReference>
<dbReference type="EMBL" id="LSSL01007201">
    <property type="protein sequence ID" value="OLY78114.1"/>
    <property type="molecule type" value="Genomic_DNA"/>
</dbReference>
<dbReference type="Pfam" id="PF00620">
    <property type="entry name" value="RhoGAP"/>
    <property type="match status" value="1"/>
</dbReference>
<dbReference type="SUPFAM" id="SSF48350">
    <property type="entry name" value="GTPase activation domain, GAP"/>
    <property type="match status" value="1"/>
</dbReference>
<dbReference type="Gene3D" id="1.10.555.10">
    <property type="entry name" value="Rho GTPase activation protein"/>
    <property type="match status" value="1"/>
</dbReference>
<comment type="caution">
    <text evidence="4">The sequence shown here is derived from an EMBL/GenBank/DDBJ whole genome shotgun (WGS) entry which is preliminary data.</text>
</comment>
<dbReference type="Proteomes" id="UP000187455">
    <property type="component" value="Unassembled WGS sequence"/>
</dbReference>
<name>A0A1R0GMI6_9FUNG</name>
<dbReference type="GO" id="GO:0005096">
    <property type="term" value="F:GTPase activator activity"/>
    <property type="evidence" value="ECO:0007669"/>
    <property type="project" value="UniProtKB-KW"/>
</dbReference>
<feature type="domain" description="Rho-GAP" evidence="3">
    <location>
        <begin position="721"/>
        <end position="932"/>
    </location>
</feature>
<evidence type="ECO:0000313" key="5">
    <source>
        <dbReference type="Proteomes" id="UP000187455"/>
    </source>
</evidence>
<dbReference type="InterPro" id="IPR008936">
    <property type="entry name" value="Rho_GTPase_activation_prot"/>
</dbReference>
<dbReference type="SMART" id="SM00324">
    <property type="entry name" value="RhoGAP"/>
    <property type="match status" value="1"/>
</dbReference>
<feature type="region of interest" description="Disordered" evidence="2">
    <location>
        <begin position="437"/>
        <end position="464"/>
    </location>
</feature>
<dbReference type="GO" id="GO:0005737">
    <property type="term" value="C:cytoplasm"/>
    <property type="evidence" value="ECO:0007669"/>
    <property type="project" value="TreeGrafter"/>
</dbReference>
<dbReference type="InterPro" id="IPR050729">
    <property type="entry name" value="Rho-GAP"/>
</dbReference>
<sequence>MDSISNDVLTKVDIPNSELQFDILDYLDSDFLHSSKNTPSFPPSRTPPIQSTPTPTLTKPLSSHSSTSLPSSFCFPKPPPPPTKDVPFSPSFSEYIGFSNRSSLIASIPSSFNSNFSPIFKFSLTDFKTLRVKILKLTTSTLNKSITDPTFQIAVFKQPASKVDPSSNPKFSPDIPFLLLQKTYSQISKFNDDIISNSISSSTSSLLPPLPSLAKFDTIVPIKLIQLKSLVQKHLLRLISTPVSSNAILVNFFTSDFISAKPPNLSSLLGFKRGYLSYKEKPSSNWNRRYFICDISSATLNCYLYRNGPFSFSINLNRYSISSLFGLLKVGYTYLDDLTKMSLLNHSFKLQYSPSSKNPTFDSPDFKNSDHFVLWADSELERDEFVFCLNFIHLCHTSDSSIDLKSTVKSASKGLKVANLFEDFKSDSFDPNSKLHPFLSNKISSPDPNPHSTPSQNPSLPPLDLSFKNPVPINLIDSETSSNTSPNVNTPIMLAVPLSSLPGNKNSDPSSSLDNSQTNPSIPCINAPPDPIKKPNDSTSQESMSNPILLSAPEPNITSPPIHDILLNQPLSEGLYRDASGRILRVKEVDPVLPDDTPLVTNDVLGNGRNFKQQLNMKLENSGKPRPQSSWGKAFKMTAMKFSISKKKNLSSNASIISKDNSSHIDFECESNSSADSLINNLSKSQISHHKSNTDNYSKKLSPSSPMKMIPVFGAPIEVAVQLTIVRKNYLLPSVAYRCIEYLDHKKAYNDEGIYRLSGSSKAIEFLKQKFDYNRDYNLLQVSEGNFSNSDSTSSNGGKIYFDTHTVASLFKLYLRSLPQNILTPTLFPFFSSLISIQNRTSKLKLSGQLVLSLPLPNYTLLRSLLAHLIRIIKHSSVNLMTLRNIGIVFSPTLGIPVSLLCFLIIEFSLIFNVNDETGIPEPLSPSSDGNSLSVVTLNIDFSEFTPNSLLASKDPSKNT</sequence>
<dbReference type="PANTHER" id="PTHR23176:SF129">
    <property type="entry name" value="RHO GTPASE ACTIVATING PROTEIN AT 16F, ISOFORM E-RELATED"/>
    <property type="match status" value="1"/>
</dbReference>
<reference evidence="4 5" key="1">
    <citation type="journal article" date="2016" name="Mol. Biol. Evol.">
        <title>Genome-Wide Survey of Gut Fungi (Harpellales) Reveals the First Horizontally Transferred Ubiquitin Gene from a Mosquito Host.</title>
        <authorList>
            <person name="Wang Y."/>
            <person name="White M.M."/>
            <person name="Kvist S."/>
            <person name="Moncalvo J.M."/>
        </authorList>
    </citation>
    <scope>NUCLEOTIDE SEQUENCE [LARGE SCALE GENOMIC DNA]</scope>
    <source>
        <strain evidence="4 5">ALG-7-W6</strain>
    </source>
</reference>
<feature type="region of interest" description="Disordered" evidence="2">
    <location>
        <begin position="499"/>
        <end position="546"/>
    </location>
</feature>
<organism evidence="4 5">
    <name type="scientific">Smittium mucronatum</name>
    <dbReference type="NCBI Taxonomy" id="133383"/>
    <lineage>
        <taxon>Eukaryota</taxon>
        <taxon>Fungi</taxon>
        <taxon>Fungi incertae sedis</taxon>
        <taxon>Zoopagomycota</taxon>
        <taxon>Kickxellomycotina</taxon>
        <taxon>Harpellomycetes</taxon>
        <taxon>Harpellales</taxon>
        <taxon>Legeriomycetaceae</taxon>
        <taxon>Smittium</taxon>
    </lineage>
</organism>
<proteinExistence type="predicted"/>
<dbReference type="SUPFAM" id="SSF50729">
    <property type="entry name" value="PH domain-like"/>
    <property type="match status" value="1"/>
</dbReference>
<feature type="region of interest" description="Disordered" evidence="2">
    <location>
        <begin position="36"/>
        <end position="76"/>
    </location>
</feature>
<feature type="compositionally biased region" description="Polar residues" evidence="2">
    <location>
        <begin position="537"/>
        <end position="546"/>
    </location>
</feature>
<dbReference type="InterPro" id="IPR000198">
    <property type="entry name" value="RhoGAP_dom"/>
</dbReference>
<evidence type="ECO:0000256" key="2">
    <source>
        <dbReference type="SAM" id="MobiDB-lite"/>
    </source>
</evidence>
<feature type="compositionally biased region" description="Polar residues" evidence="2">
    <location>
        <begin position="441"/>
        <end position="458"/>
    </location>
</feature>
<feature type="compositionally biased region" description="Polar residues" evidence="2">
    <location>
        <begin position="501"/>
        <end position="521"/>
    </location>
</feature>
<protein>
    <submittedName>
        <fullName evidence="4">Putative Rho-type GTPase-activating protein 2</fullName>
    </submittedName>
</protein>
<dbReference type="PROSITE" id="PS50238">
    <property type="entry name" value="RHOGAP"/>
    <property type="match status" value="1"/>
</dbReference>
<dbReference type="AlphaFoldDB" id="A0A1R0GMI6"/>
<dbReference type="GO" id="GO:0007165">
    <property type="term" value="P:signal transduction"/>
    <property type="evidence" value="ECO:0007669"/>
    <property type="project" value="InterPro"/>
</dbReference>
<dbReference type="STRING" id="133383.A0A1R0GMI6"/>
<evidence type="ECO:0000313" key="4">
    <source>
        <dbReference type="EMBL" id="OLY78114.1"/>
    </source>
</evidence>
<feature type="compositionally biased region" description="Low complexity" evidence="2">
    <location>
        <begin position="51"/>
        <end position="75"/>
    </location>
</feature>
<accession>A0A1R0GMI6</accession>
<dbReference type="OrthoDB" id="185175at2759"/>
<evidence type="ECO:0000256" key="1">
    <source>
        <dbReference type="ARBA" id="ARBA00022468"/>
    </source>
</evidence>
<gene>
    <name evidence="4" type="ORF">AYI68_g7844</name>
</gene>
<evidence type="ECO:0000259" key="3">
    <source>
        <dbReference type="PROSITE" id="PS50238"/>
    </source>
</evidence>